<dbReference type="AlphaFoldDB" id="H6L8D7"/>
<dbReference type="GO" id="GO:0016020">
    <property type="term" value="C:membrane"/>
    <property type="evidence" value="ECO:0007669"/>
    <property type="project" value="UniProtKB-SubCell"/>
</dbReference>
<feature type="transmembrane region" description="Helical" evidence="6">
    <location>
        <begin position="146"/>
        <end position="166"/>
    </location>
</feature>
<dbReference type="HOGENOM" id="CLU_079086_0_1_10"/>
<comment type="subcellular location">
    <subcellularLocation>
        <location evidence="1">Membrane</location>
        <topology evidence="1">Multi-pass membrane protein</topology>
    </subcellularLocation>
</comment>
<dbReference type="Pfam" id="PF07947">
    <property type="entry name" value="YhhN"/>
    <property type="match status" value="1"/>
</dbReference>
<evidence type="ECO:0000256" key="2">
    <source>
        <dbReference type="ARBA" id="ARBA00007375"/>
    </source>
</evidence>
<name>H6L8D7_SAPGL</name>
<dbReference type="STRING" id="984262.SGRA_3785"/>
<dbReference type="RefSeq" id="WP_015694088.1">
    <property type="nucleotide sequence ID" value="NC_016940.1"/>
</dbReference>
<feature type="transmembrane region" description="Helical" evidence="6">
    <location>
        <begin position="201"/>
        <end position="223"/>
    </location>
</feature>
<comment type="similarity">
    <text evidence="2">Belongs to the TMEM86 family.</text>
</comment>
<organism evidence="7 8">
    <name type="scientific">Saprospira grandis (strain Lewin)</name>
    <dbReference type="NCBI Taxonomy" id="984262"/>
    <lineage>
        <taxon>Bacteria</taxon>
        <taxon>Pseudomonadati</taxon>
        <taxon>Bacteroidota</taxon>
        <taxon>Saprospiria</taxon>
        <taxon>Saprospirales</taxon>
        <taxon>Saprospiraceae</taxon>
        <taxon>Saprospira</taxon>
    </lineage>
</organism>
<dbReference type="OrthoDB" id="5651790at2"/>
<evidence type="ECO:0000313" key="7">
    <source>
        <dbReference type="EMBL" id="AFC26501.1"/>
    </source>
</evidence>
<evidence type="ECO:0000313" key="8">
    <source>
        <dbReference type="Proteomes" id="UP000007519"/>
    </source>
</evidence>
<gene>
    <name evidence="7" type="ordered locus">SGRA_3785</name>
</gene>
<feature type="transmembrane region" description="Helical" evidence="6">
    <location>
        <begin position="63"/>
        <end position="80"/>
    </location>
</feature>
<evidence type="ECO:0000256" key="5">
    <source>
        <dbReference type="ARBA" id="ARBA00023136"/>
    </source>
</evidence>
<dbReference type="eggNOG" id="COG3714">
    <property type="taxonomic scope" value="Bacteria"/>
</dbReference>
<evidence type="ECO:0000256" key="4">
    <source>
        <dbReference type="ARBA" id="ARBA00022989"/>
    </source>
</evidence>
<reference evidence="7 8" key="1">
    <citation type="journal article" date="2012" name="Stand. Genomic Sci.">
        <title>Complete genome sequencing and analysis of Saprospira grandis str. Lewin, a predatory marine bacterium.</title>
        <authorList>
            <person name="Saw J.H."/>
            <person name="Yuryev A."/>
            <person name="Kanbe M."/>
            <person name="Hou S."/>
            <person name="Young A.G."/>
            <person name="Aizawa S."/>
            <person name="Alam M."/>
        </authorList>
    </citation>
    <scope>NUCLEOTIDE SEQUENCE [LARGE SCALE GENOMIC DNA]</scope>
    <source>
        <strain evidence="7 8">Lewin</strain>
    </source>
</reference>
<feature type="transmembrane region" description="Helical" evidence="6">
    <location>
        <begin position="116"/>
        <end position="134"/>
    </location>
</feature>
<dbReference type="PANTHER" id="PTHR31885">
    <property type="entry name" value="GH04784P"/>
    <property type="match status" value="1"/>
</dbReference>
<dbReference type="PANTHER" id="PTHR31885:SF6">
    <property type="entry name" value="GH04784P"/>
    <property type="match status" value="1"/>
</dbReference>
<feature type="transmembrane region" description="Helical" evidence="6">
    <location>
        <begin position="173"/>
        <end position="195"/>
    </location>
</feature>
<accession>H6L8D7</accession>
<evidence type="ECO:0000256" key="3">
    <source>
        <dbReference type="ARBA" id="ARBA00022692"/>
    </source>
</evidence>
<feature type="transmembrane region" description="Helical" evidence="6">
    <location>
        <begin position="86"/>
        <end position="104"/>
    </location>
</feature>
<evidence type="ECO:0000256" key="6">
    <source>
        <dbReference type="SAM" id="Phobius"/>
    </source>
</evidence>
<evidence type="ECO:0000256" key="1">
    <source>
        <dbReference type="ARBA" id="ARBA00004141"/>
    </source>
</evidence>
<keyword evidence="4 6" id="KW-1133">Transmembrane helix</keyword>
<protein>
    <submittedName>
        <fullName evidence="7">YhhN family protein</fullName>
    </submittedName>
</protein>
<dbReference type="Proteomes" id="UP000007519">
    <property type="component" value="Chromosome"/>
</dbReference>
<dbReference type="KEGG" id="sgn:SGRA_3785"/>
<keyword evidence="3 6" id="KW-0812">Transmembrane</keyword>
<dbReference type="EMBL" id="CP002831">
    <property type="protein sequence ID" value="AFC26501.1"/>
    <property type="molecule type" value="Genomic_DNA"/>
</dbReference>
<proteinExistence type="inferred from homology"/>
<dbReference type="InterPro" id="IPR012506">
    <property type="entry name" value="TMEM86B-like"/>
</dbReference>
<sequence>MKKPIWLLDIFYALASLGCLLGRLSDAPLDQQLDYSCKPLLMPILALRFYWSLPQNARKNDLLFVLALLFAWGGDVALMLGDAYFILGLGSFLLMQLLYSYLFFQRRSWSSFLGRRPIFAPLILSLAFGFYFLALPKLLEDPILPFAVALYALALGSMSILALTVYKKQAAKTLGALGLGAFLFLISDLMIGLNAFVYPNFFLAGFGIMSTYTLGQWLIVWAYPKLNS</sequence>
<keyword evidence="8" id="KW-1185">Reference proteome</keyword>
<keyword evidence="5 6" id="KW-0472">Membrane</keyword>
<dbReference type="GO" id="GO:0016787">
    <property type="term" value="F:hydrolase activity"/>
    <property type="evidence" value="ECO:0007669"/>
    <property type="project" value="TreeGrafter"/>
</dbReference>